<evidence type="ECO:0000313" key="8">
    <source>
        <dbReference type="EMBL" id="KAF5951286.1"/>
    </source>
</evidence>
<organism evidence="8 9">
    <name type="scientific">Camellia sinensis</name>
    <name type="common">Tea plant</name>
    <name type="synonym">Thea sinensis</name>
    <dbReference type="NCBI Taxonomy" id="4442"/>
    <lineage>
        <taxon>Eukaryota</taxon>
        <taxon>Viridiplantae</taxon>
        <taxon>Streptophyta</taxon>
        <taxon>Embryophyta</taxon>
        <taxon>Tracheophyta</taxon>
        <taxon>Spermatophyta</taxon>
        <taxon>Magnoliopsida</taxon>
        <taxon>eudicotyledons</taxon>
        <taxon>Gunneridae</taxon>
        <taxon>Pentapetalae</taxon>
        <taxon>asterids</taxon>
        <taxon>Ericales</taxon>
        <taxon>Theaceae</taxon>
        <taxon>Camellia</taxon>
    </lineage>
</organism>
<keyword evidence="9" id="KW-1185">Reference proteome</keyword>
<keyword evidence="5 6" id="KW-0482">Metalloprotease</keyword>
<keyword evidence="2 6" id="KW-0479">Metal-binding</keyword>
<dbReference type="Gene3D" id="3.40.50.450">
    <property type="match status" value="1"/>
</dbReference>
<keyword evidence="1 6" id="KW-0645">Protease</keyword>
<keyword evidence="3 6" id="KW-0378">Hydrolase</keyword>
<comment type="similarity">
    <text evidence="6">Belongs to the peptidase M3 family.</text>
</comment>
<dbReference type="PANTHER" id="PTHR31223">
    <property type="entry name" value="LOG FAMILY PROTEIN YJL055W"/>
    <property type="match status" value="1"/>
</dbReference>
<dbReference type="SUPFAM" id="SSF102405">
    <property type="entry name" value="MCP/YpsA-like"/>
    <property type="match status" value="1"/>
</dbReference>
<comment type="cofactor">
    <cofactor evidence="6">
        <name>Zn(2+)</name>
        <dbReference type="ChEBI" id="CHEBI:29105"/>
    </cofactor>
    <text evidence="6">Binds 1 zinc ion.</text>
</comment>
<dbReference type="GO" id="GO:0004222">
    <property type="term" value="F:metalloendopeptidase activity"/>
    <property type="evidence" value="ECO:0007669"/>
    <property type="project" value="InterPro"/>
</dbReference>
<dbReference type="PANTHER" id="PTHR31223:SF70">
    <property type="entry name" value="LOG FAMILY PROTEIN YJL055W"/>
    <property type="match status" value="1"/>
</dbReference>
<name>A0A7J7HHB1_CAMSI</name>
<dbReference type="InterPro" id="IPR001567">
    <property type="entry name" value="Pept_M3A_M3B_dom"/>
</dbReference>
<evidence type="ECO:0000313" key="9">
    <source>
        <dbReference type="Proteomes" id="UP000593564"/>
    </source>
</evidence>
<dbReference type="Pfam" id="PF01432">
    <property type="entry name" value="Peptidase_M3"/>
    <property type="match status" value="1"/>
</dbReference>
<feature type="domain" description="Peptidase M3A/M3B catalytic" evidence="7">
    <location>
        <begin position="77"/>
        <end position="123"/>
    </location>
</feature>
<dbReference type="GO" id="GO:0005634">
    <property type="term" value="C:nucleus"/>
    <property type="evidence" value="ECO:0007669"/>
    <property type="project" value="TreeGrafter"/>
</dbReference>
<comment type="caution">
    <text evidence="8">The sequence shown here is derived from an EMBL/GenBank/DDBJ whole genome shotgun (WGS) entry which is preliminary data.</text>
</comment>
<dbReference type="GO" id="GO:0009691">
    <property type="term" value="P:cytokinin biosynthetic process"/>
    <property type="evidence" value="ECO:0007669"/>
    <property type="project" value="TreeGrafter"/>
</dbReference>
<dbReference type="GO" id="GO:0046872">
    <property type="term" value="F:metal ion binding"/>
    <property type="evidence" value="ECO:0007669"/>
    <property type="project" value="UniProtKB-UniRule"/>
</dbReference>
<dbReference type="Proteomes" id="UP000593564">
    <property type="component" value="Unassembled WGS sequence"/>
</dbReference>
<evidence type="ECO:0000256" key="5">
    <source>
        <dbReference type="ARBA" id="ARBA00023049"/>
    </source>
</evidence>
<dbReference type="GO" id="GO:0005829">
    <property type="term" value="C:cytosol"/>
    <property type="evidence" value="ECO:0007669"/>
    <property type="project" value="TreeGrafter"/>
</dbReference>
<evidence type="ECO:0000256" key="6">
    <source>
        <dbReference type="RuleBase" id="RU003435"/>
    </source>
</evidence>
<gene>
    <name evidence="8" type="ORF">HYC85_009230</name>
</gene>
<sequence>MKSKTTWFWHRVQINPSASYYSHSKICRQAAVSLPHRNIDLVYGGGRIGLMGLISQAVHDGGRHVIGVIPKTLMPQERIEEQQFNLDLGALKQYFPFNLVMSGILKICQDLFDLRFEEIADAEIPVALLTSQRQKEVGHTMLLRFSEVIQKFDFLNIKNY</sequence>
<dbReference type="EMBL" id="JACBKZ010000004">
    <property type="protein sequence ID" value="KAF5951286.1"/>
    <property type="molecule type" value="Genomic_DNA"/>
</dbReference>
<proteinExistence type="inferred from homology"/>
<evidence type="ECO:0000256" key="4">
    <source>
        <dbReference type="ARBA" id="ARBA00022833"/>
    </source>
</evidence>
<dbReference type="GO" id="GO:0016799">
    <property type="term" value="F:hydrolase activity, hydrolyzing N-glycosyl compounds"/>
    <property type="evidence" value="ECO:0007669"/>
    <property type="project" value="TreeGrafter"/>
</dbReference>
<keyword evidence="4 6" id="KW-0862">Zinc</keyword>
<dbReference type="GO" id="GO:0006508">
    <property type="term" value="P:proteolysis"/>
    <property type="evidence" value="ECO:0007669"/>
    <property type="project" value="UniProtKB-KW"/>
</dbReference>
<protein>
    <recommendedName>
        <fullName evidence="7">Peptidase M3A/M3B catalytic domain-containing protein</fullName>
    </recommendedName>
</protein>
<evidence type="ECO:0000256" key="2">
    <source>
        <dbReference type="ARBA" id="ARBA00022723"/>
    </source>
</evidence>
<reference evidence="9" key="1">
    <citation type="journal article" date="2020" name="Nat. Commun.">
        <title>Genome assembly of wild tea tree DASZ reveals pedigree and selection history of tea varieties.</title>
        <authorList>
            <person name="Zhang W."/>
            <person name="Zhang Y."/>
            <person name="Qiu H."/>
            <person name="Guo Y."/>
            <person name="Wan H."/>
            <person name="Zhang X."/>
            <person name="Scossa F."/>
            <person name="Alseekh S."/>
            <person name="Zhang Q."/>
            <person name="Wang P."/>
            <person name="Xu L."/>
            <person name="Schmidt M.H."/>
            <person name="Jia X."/>
            <person name="Li D."/>
            <person name="Zhu A."/>
            <person name="Guo F."/>
            <person name="Chen W."/>
            <person name="Ni D."/>
            <person name="Usadel B."/>
            <person name="Fernie A.R."/>
            <person name="Wen W."/>
        </authorList>
    </citation>
    <scope>NUCLEOTIDE SEQUENCE [LARGE SCALE GENOMIC DNA]</scope>
    <source>
        <strain evidence="9">cv. G240</strain>
    </source>
</reference>
<evidence type="ECO:0000259" key="7">
    <source>
        <dbReference type="Pfam" id="PF01432"/>
    </source>
</evidence>
<evidence type="ECO:0000256" key="3">
    <source>
        <dbReference type="ARBA" id="ARBA00022801"/>
    </source>
</evidence>
<accession>A0A7J7HHB1</accession>
<dbReference type="AlphaFoldDB" id="A0A7J7HHB1"/>
<evidence type="ECO:0000256" key="1">
    <source>
        <dbReference type="ARBA" id="ARBA00022670"/>
    </source>
</evidence>
<dbReference type="SUPFAM" id="SSF55486">
    <property type="entry name" value="Metalloproteases ('zincins'), catalytic domain"/>
    <property type="match status" value="1"/>
</dbReference>
<reference evidence="8 9" key="2">
    <citation type="submission" date="2020-07" db="EMBL/GenBank/DDBJ databases">
        <title>Genome assembly of wild tea tree DASZ reveals pedigree and selection history of tea varieties.</title>
        <authorList>
            <person name="Zhang W."/>
        </authorList>
    </citation>
    <scope>NUCLEOTIDE SEQUENCE [LARGE SCALE GENOMIC DNA]</scope>
    <source>
        <strain evidence="9">cv. G240</strain>
        <tissue evidence="8">Leaf</tissue>
    </source>
</reference>